<name>A0ABN6KLZ2_9LEPT</name>
<accession>A0ABN6KLZ2</accession>
<reference evidence="3 4" key="1">
    <citation type="submission" date="2021-08" db="EMBL/GenBank/DDBJ databases">
        <title>Complete genome sequence of Leptospira kobayashii strain E30.</title>
        <authorList>
            <person name="Nakao R."/>
            <person name="Nakamura S."/>
            <person name="Masuzawa T."/>
            <person name="Koizumi N."/>
        </authorList>
    </citation>
    <scope>NUCLEOTIDE SEQUENCE [LARGE SCALE GENOMIC DNA]</scope>
    <source>
        <strain evidence="3 4">E30</strain>
    </source>
</reference>
<dbReference type="EMBL" id="AP025029">
    <property type="protein sequence ID" value="BDA80924.1"/>
    <property type="molecule type" value="Genomic_DNA"/>
</dbReference>
<keyword evidence="2" id="KW-0560">Oxidoreductase</keyword>
<proteinExistence type="inferred from homology"/>
<sequence>MNRSKKIFVFGAGSGIGQAVFNEFHLDSKNNQKIEVYGFSRSGQSQLTEFIPNTNHKFDLTADMDFDLWETTWQKQWKSWESGKEKTEYVVYFAQGDGIFSPVEDINLIEIQKHFSLNLFSSMRVLKIMSPALKSSLPATVVFFTSTAAKLGFPNSTVYCASKHAASGLAKALREEWKPFGTKVINAYLGAIATSIWDSRPEFSKEDMVNVKDAAIFLHDLAFLPETVYLEEFYMTPKKGIL</sequence>
<dbReference type="InterPro" id="IPR002347">
    <property type="entry name" value="SDR_fam"/>
</dbReference>
<comment type="similarity">
    <text evidence="1">Belongs to the short-chain dehydrogenases/reductases (SDR) family.</text>
</comment>
<gene>
    <name evidence="3" type="ORF">LPTSP3_g38540</name>
</gene>
<evidence type="ECO:0000313" key="3">
    <source>
        <dbReference type="EMBL" id="BDA80924.1"/>
    </source>
</evidence>
<evidence type="ECO:0000256" key="2">
    <source>
        <dbReference type="ARBA" id="ARBA00023002"/>
    </source>
</evidence>
<dbReference type="SUPFAM" id="SSF51735">
    <property type="entry name" value="NAD(P)-binding Rossmann-fold domains"/>
    <property type="match status" value="1"/>
</dbReference>
<dbReference type="PANTHER" id="PTHR44169:SF6">
    <property type="entry name" value="NADPH-DEPENDENT 1-ACYLDIHYDROXYACETONE PHOSPHATE REDUCTASE"/>
    <property type="match status" value="1"/>
</dbReference>
<keyword evidence="4" id="KW-1185">Reference proteome</keyword>
<dbReference type="Proteomes" id="UP000245263">
    <property type="component" value="Chromosome 2"/>
</dbReference>
<dbReference type="PRINTS" id="PR00081">
    <property type="entry name" value="GDHRDH"/>
</dbReference>
<dbReference type="Gene3D" id="3.40.50.720">
    <property type="entry name" value="NAD(P)-binding Rossmann-like Domain"/>
    <property type="match status" value="1"/>
</dbReference>
<dbReference type="RefSeq" id="WP_109022272.1">
    <property type="nucleotide sequence ID" value="NZ_AP025029.1"/>
</dbReference>
<evidence type="ECO:0000256" key="1">
    <source>
        <dbReference type="ARBA" id="ARBA00006484"/>
    </source>
</evidence>
<dbReference type="PROSITE" id="PS00061">
    <property type="entry name" value="ADH_SHORT"/>
    <property type="match status" value="1"/>
</dbReference>
<dbReference type="PANTHER" id="PTHR44169">
    <property type="entry name" value="NADPH-DEPENDENT 1-ACYLDIHYDROXYACETONE PHOSPHATE REDUCTASE"/>
    <property type="match status" value="1"/>
</dbReference>
<dbReference type="InterPro" id="IPR020904">
    <property type="entry name" value="Sc_DH/Rdtase_CS"/>
</dbReference>
<protein>
    <submittedName>
        <fullName evidence="3">3-oxoacyl-ACP reductase</fullName>
    </submittedName>
</protein>
<organism evidence="3 4">
    <name type="scientific">Leptospira kobayashii</name>
    <dbReference type="NCBI Taxonomy" id="1917830"/>
    <lineage>
        <taxon>Bacteria</taxon>
        <taxon>Pseudomonadati</taxon>
        <taxon>Spirochaetota</taxon>
        <taxon>Spirochaetia</taxon>
        <taxon>Leptospirales</taxon>
        <taxon>Leptospiraceae</taxon>
        <taxon>Leptospira</taxon>
    </lineage>
</organism>
<dbReference type="Pfam" id="PF00106">
    <property type="entry name" value="adh_short"/>
    <property type="match status" value="1"/>
</dbReference>
<evidence type="ECO:0000313" key="4">
    <source>
        <dbReference type="Proteomes" id="UP000245263"/>
    </source>
</evidence>
<dbReference type="InterPro" id="IPR036291">
    <property type="entry name" value="NAD(P)-bd_dom_sf"/>
</dbReference>